<dbReference type="Proteomes" id="UP000028045">
    <property type="component" value="Unassembled WGS sequence"/>
</dbReference>
<evidence type="ECO:0000313" key="4">
    <source>
        <dbReference type="Proteomes" id="UP000028045"/>
    </source>
</evidence>
<dbReference type="EMBL" id="KL648638">
    <property type="protein sequence ID" value="KEY66930.1"/>
    <property type="molecule type" value="Genomic_DNA"/>
</dbReference>
<evidence type="ECO:0000313" key="3">
    <source>
        <dbReference type="EMBL" id="KEY66930.1"/>
    </source>
</evidence>
<feature type="region of interest" description="Disordered" evidence="1">
    <location>
        <begin position="59"/>
        <end position="83"/>
    </location>
</feature>
<reference evidence="3 4" key="1">
    <citation type="journal article" date="2014" name="BMC Genomics">
        <title>Comparative genome sequencing reveals chemotype-specific gene clusters in the toxigenic black mold Stachybotrys.</title>
        <authorList>
            <person name="Semeiks J."/>
            <person name="Borek D."/>
            <person name="Otwinowski Z."/>
            <person name="Grishin N.V."/>
        </authorList>
    </citation>
    <scope>NUCLEOTIDE SEQUENCE [LARGE SCALE GENOMIC DNA]</scope>
    <source>
        <strain evidence="4">CBS 109288 / IBT 7711</strain>
    </source>
</reference>
<evidence type="ECO:0000256" key="1">
    <source>
        <dbReference type="SAM" id="MobiDB-lite"/>
    </source>
</evidence>
<proteinExistence type="predicted"/>
<accession>A0A084ANQ1</accession>
<name>A0A084ANQ1_STACB</name>
<sequence>MVKILALLVAAATLAAAAPHAHYSLFRRDCPELPELADDAGCSIWSLSECELCCSSNPGSSCHAGHEENPCGSGQSHYHCDGH</sequence>
<feature type="signal peptide" evidence="2">
    <location>
        <begin position="1"/>
        <end position="17"/>
    </location>
</feature>
<gene>
    <name evidence="3" type="ORF">S7711_11092</name>
</gene>
<organism evidence="3 4">
    <name type="scientific">Stachybotrys chartarum (strain CBS 109288 / IBT 7711)</name>
    <name type="common">Toxic black mold</name>
    <name type="synonym">Stilbospora chartarum</name>
    <dbReference type="NCBI Taxonomy" id="1280523"/>
    <lineage>
        <taxon>Eukaryota</taxon>
        <taxon>Fungi</taxon>
        <taxon>Dikarya</taxon>
        <taxon>Ascomycota</taxon>
        <taxon>Pezizomycotina</taxon>
        <taxon>Sordariomycetes</taxon>
        <taxon>Hypocreomycetidae</taxon>
        <taxon>Hypocreales</taxon>
        <taxon>Stachybotryaceae</taxon>
        <taxon>Stachybotrys</taxon>
    </lineage>
</organism>
<evidence type="ECO:0000256" key="2">
    <source>
        <dbReference type="SAM" id="SignalP"/>
    </source>
</evidence>
<dbReference type="AlphaFoldDB" id="A0A084ANQ1"/>
<feature type="chain" id="PRO_5001770869" evidence="2">
    <location>
        <begin position="18"/>
        <end position="83"/>
    </location>
</feature>
<dbReference type="HOGENOM" id="CLU_2544099_0_0_1"/>
<keyword evidence="2" id="KW-0732">Signal</keyword>
<keyword evidence="4" id="KW-1185">Reference proteome</keyword>
<protein>
    <submittedName>
        <fullName evidence="3">Uncharacterized protein</fullName>
    </submittedName>
</protein>